<keyword evidence="4" id="KW-0067">ATP-binding</keyword>
<dbReference type="GO" id="GO:0004386">
    <property type="term" value="F:helicase activity"/>
    <property type="evidence" value="ECO:0007669"/>
    <property type="project" value="UniProtKB-KW"/>
</dbReference>
<dbReference type="PROSITE" id="PS51194">
    <property type="entry name" value="HELICASE_CTER"/>
    <property type="match status" value="1"/>
</dbReference>
<dbReference type="GO" id="GO:0005524">
    <property type="term" value="F:ATP binding"/>
    <property type="evidence" value="ECO:0007669"/>
    <property type="project" value="InterPro"/>
</dbReference>
<dbReference type="GeneID" id="96756180"/>
<keyword evidence="4" id="KW-0547">Nucleotide-binding</keyword>
<proteinExistence type="predicted"/>
<sequence>MTVVELPRPGRPERARLFPDQAEAVERLARHLRRPGTRGLFVAATGTGKTLVSIRVADALGARLVLFVVPTLDLAAQTALAWRRDGHLEHMVIVSSLDAAGRDDLVAARVMSTSAPHALGGLMSVVGEGEDQIPALTVICTYDSLNKIEETQKTGYAVPPFDLAVMDEAHRIAGRADKKWAIVNDPQRIHADRRLYMTATPRIFAAPELAESADTTRPRLRPRPAGPDLDAFANSMDNEAVYGKKIFEYPLAQAVADGRAADYRIVVPTLADADLRRRLNFPAPATTPPGDSEGEGPDSALRTTALHLSVLRAMTEHGLKKVLVYFNLVSDARRFARELPHTLRLLARTDPSLCPDITPQLFFAHGEHTPAQRADTFAAFAAADCAILANSRLIAEGVDIPSVDAIVFADPTRSVIRCVQALGRALRLDVSGKTASLIVPVYVPPGADSENILGTAYEPVWAIACALASHDHRILERLPDKANRLPRETSDVIERRWHFDFTVHPERIAQAMDLASFDPRDPAVSRSRRLGLAAAQSYRDQYGHLDVPADYTDPTGYRLGTFITTMRDAHSAGRLEPDWTAELDALGMIWDKHDAAWRARLAAAVDYLRTHGHLAAPATTAVGSWLAEQRHLAAKNTLDQARADALTALAADWRLPHGADWHRKYHLLRAHLADGADSAALTRDTLLAGVKIGSWLHRQLTTWHTLHPGQQQLMTSLGLTPETNPLAPARRTRRTFEQTVQLLELFLHREGRIPAAREAIRVDGDTVKIGAWLAKARTKHRSGQLPDNHVRLVAALFEGDWTAEDAVPAVLV</sequence>
<dbReference type="SUPFAM" id="SSF52540">
    <property type="entry name" value="P-loop containing nucleoside triphosphate hydrolases"/>
    <property type="match status" value="1"/>
</dbReference>
<keyword evidence="4" id="KW-0378">Hydrolase</keyword>
<dbReference type="SMART" id="SM00487">
    <property type="entry name" value="DEXDc"/>
    <property type="match status" value="1"/>
</dbReference>
<dbReference type="GO" id="GO:0016787">
    <property type="term" value="F:hydrolase activity"/>
    <property type="evidence" value="ECO:0007669"/>
    <property type="project" value="InterPro"/>
</dbReference>
<dbReference type="AlphaFoldDB" id="A0A5J4LL99"/>
<dbReference type="InterPro" id="IPR006935">
    <property type="entry name" value="Helicase/UvrB_N"/>
</dbReference>
<evidence type="ECO:0000259" key="2">
    <source>
        <dbReference type="PROSITE" id="PS51192"/>
    </source>
</evidence>
<dbReference type="RefSeq" id="WP_152104918.1">
    <property type="nucleotide sequence ID" value="NZ_BLAG01000014.1"/>
</dbReference>
<dbReference type="PANTHER" id="PTHR47396:SF1">
    <property type="entry name" value="ATP-DEPENDENT HELICASE IRC3-RELATED"/>
    <property type="match status" value="1"/>
</dbReference>
<comment type="caution">
    <text evidence="4">The sequence shown here is derived from an EMBL/GenBank/DDBJ whole genome shotgun (WGS) entry which is preliminary data.</text>
</comment>
<gene>
    <name evidence="4" type="ORF">San01_48630</name>
</gene>
<dbReference type="InterPro" id="IPR027417">
    <property type="entry name" value="P-loop_NTPase"/>
</dbReference>
<dbReference type="SMART" id="SM00490">
    <property type="entry name" value="HELICc"/>
    <property type="match status" value="1"/>
</dbReference>
<evidence type="ECO:0000313" key="5">
    <source>
        <dbReference type="Proteomes" id="UP000325598"/>
    </source>
</evidence>
<feature type="domain" description="Helicase C-terminal" evidence="3">
    <location>
        <begin position="309"/>
        <end position="493"/>
    </location>
</feature>
<keyword evidence="5" id="KW-1185">Reference proteome</keyword>
<dbReference type="OrthoDB" id="9776021at2"/>
<dbReference type="Proteomes" id="UP000325598">
    <property type="component" value="Unassembled WGS sequence"/>
</dbReference>
<evidence type="ECO:0000256" key="1">
    <source>
        <dbReference type="SAM" id="MobiDB-lite"/>
    </source>
</evidence>
<name>A0A5J4LL99_9ACTN</name>
<feature type="domain" description="Helicase ATP-binding" evidence="2">
    <location>
        <begin position="30"/>
        <end position="219"/>
    </location>
</feature>
<dbReference type="Pfam" id="PF04851">
    <property type="entry name" value="ResIII"/>
    <property type="match status" value="1"/>
</dbReference>
<dbReference type="Pfam" id="PF03457">
    <property type="entry name" value="HA"/>
    <property type="match status" value="2"/>
</dbReference>
<dbReference type="GO" id="GO:0005829">
    <property type="term" value="C:cytosol"/>
    <property type="evidence" value="ECO:0007669"/>
    <property type="project" value="TreeGrafter"/>
</dbReference>
<keyword evidence="4" id="KW-0347">Helicase</keyword>
<organism evidence="4 5">
    <name type="scientific">Streptomyces angustmyceticus</name>
    <dbReference type="NCBI Taxonomy" id="285578"/>
    <lineage>
        <taxon>Bacteria</taxon>
        <taxon>Bacillati</taxon>
        <taxon>Actinomycetota</taxon>
        <taxon>Actinomycetes</taxon>
        <taxon>Kitasatosporales</taxon>
        <taxon>Streptomycetaceae</taxon>
        <taxon>Streptomyces</taxon>
    </lineage>
</organism>
<dbReference type="Gene3D" id="3.40.50.300">
    <property type="entry name" value="P-loop containing nucleotide triphosphate hydrolases"/>
    <property type="match status" value="2"/>
</dbReference>
<accession>A0A5J4LL99</accession>
<feature type="region of interest" description="Disordered" evidence="1">
    <location>
        <begin position="211"/>
        <end position="231"/>
    </location>
</feature>
<dbReference type="EMBL" id="BLAG01000014">
    <property type="protein sequence ID" value="GES32376.1"/>
    <property type="molecule type" value="Genomic_DNA"/>
</dbReference>
<dbReference type="PANTHER" id="PTHR47396">
    <property type="entry name" value="TYPE I RESTRICTION ENZYME ECOKI R PROTEIN"/>
    <property type="match status" value="1"/>
</dbReference>
<reference evidence="4 5" key="1">
    <citation type="submission" date="2019-10" db="EMBL/GenBank/DDBJ databases">
        <title>Whole genome shotgun sequence of Streptomyces angustmyceticus NBRC 3934.</title>
        <authorList>
            <person name="Hosoyama A."/>
            <person name="Ichikawa N."/>
            <person name="Kimura A."/>
            <person name="Kitahashi Y."/>
            <person name="Komaki H."/>
            <person name="Uohara A."/>
        </authorList>
    </citation>
    <scope>NUCLEOTIDE SEQUENCE [LARGE SCALE GENOMIC DNA]</scope>
    <source>
        <strain evidence="4 5">NBRC 3934</strain>
    </source>
</reference>
<dbReference type="PROSITE" id="PS51192">
    <property type="entry name" value="HELICASE_ATP_BIND_1"/>
    <property type="match status" value="1"/>
</dbReference>
<dbReference type="GO" id="GO:0003677">
    <property type="term" value="F:DNA binding"/>
    <property type="evidence" value="ECO:0007669"/>
    <property type="project" value="InterPro"/>
</dbReference>
<evidence type="ECO:0000313" key="4">
    <source>
        <dbReference type="EMBL" id="GES32376.1"/>
    </source>
</evidence>
<dbReference type="InterPro" id="IPR014001">
    <property type="entry name" value="Helicase_ATP-bd"/>
</dbReference>
<evidence type="ECO:0000259" key="3">
    <source>
        <dbReference type="PROSITE" id="PS51194"/>
    </source>
</evidence>
<dbReference type="InterPro" id="IPR005114">
    <property type="entry name" value="Helicase_assoc"/>
</dbReference>
<dbReference type="Pfam" id="PF00271">
    <property type="entry name" value="Helicase_C"/>
    <property type="match status" value="1"/>
</dbReference>
<dbReference type="InterPro" id="IPR050742">
    <property type="entry name" value="Helicase_Restrict-Modif_Enz"/>
</dbReference>
<protein>
    <submittedName>
        <fullName evidence="4">Helicase</fullName>
    </submittedName>
</protein>
<dbReference type="Gene3D" id="6.10.140.530">
    <property type="match status" value="2"/>
</dbReference>
<dbReference type="InterPro" id="IPR001650">
    <property type="entry name" value="Helicase_C-like"/>
</dbReference>